<dbReference type="SUPFAM" id="SSF82771">
    <property type="entry name" value="GIY-YIG endonuclease"/>
    <property type="match status" value="1"/>
</dbReference>
<organism evidence="2">
    <name type="scientific">Oogamochlamys gigantea</name>
    <dbReference type="NCBI Taxonomy" id="158507"/>
    <lineage>
        <taxon>Eukaryota</taxon>
        <taxon>Viridiplantae</taxon>
        <taxon>Chlorophyta</taxon>
        <taxon>core chlorophytes</taxon>
        <taxon>Chlorophyceae</taxon>
        <taxon>CS clade</taxon>
        <taxon>Chlamydomonadales</taxon>
        <taxon>Chlamydomonadaceae</taxon>
        <taxon>Oogamochlamys</taxon>
    </lineage>
</organism>
<dbReference type="Pfam" id="PF01541">
    <property type="entry name" value="GIY-YIG"/>
    <property type="match status" value="1"/>
</dbReference>
<keyword evidence="2" id="KW-0150">Chloroplast</keyword>
<dbReference type="RefSeq" id="YP_009184712.1">
    <property type="nucleotide sequence ID" value="NC_028580.1"/>
</dbReference>
<dbReference type="Gene3D" id="3.40.1440.10">
    <property type="entry name" value="GIY-YIG endonuclease"/>
    <property type="match status" value="1"/>
</dbReference>
<gene>
    <name evidence="2" type="primary">orf257</name>
</gene>
<evidence type="ECO:0000259" key="1">
    <source>
        <dbReference type="PROSITE" id="PS50164"/>
    </source>
</evidence>
<dbReference type="SMART" id="SM00465">
    <property type="entry name" value="GIYc"/>
    <property type="match status" value="1"/>
</dbReference>
<keyword evidence="2" id="KW-0378">Hydrolase</keyword>
<evidence type="ECO:0000313" key="2">
    <source>
        <dbReference type="EMBL" id="ALO62833.1"/>
    </source>
</evidence>
<dbReference type="GeneID" id="26378387"/>
<geneLocation type="chloroplast" evidence="2"/>
<dbReference type="AlphaFoldDB" id="A0A0S2LN25"/>
<dbReference type="InterPro" id="IPR035901">
    <property type="entry name" value="GIY-YIG_endonuc_sf"/>
</dbReference>
<keyword evidence="2" id="KW-0934">Plastid</keyword>
<keyword evidence="2" id="KW-0540">Nuclease</keyword>
<feature type="domain" description="GIY-YIG" evidence="1">
    <location>
        <begin position="30"/>
        <end position="114"/>
    </location>
</feature>
<sequence length="256" mass="29692">MSQGLFSAAYISEGLSTIHLKTDPGGIQNNRPGVYVIKHIENGMCIVGQTKDLKKRFNQYTSRSKGASTEINKINKNFYVAVQEAINNEYSYSQVFQRFVVYTWVDENKKPLDMDSSLVLKNEMNYLEHRLILAFFECGLCYNFNDVSPQFIDLRQPEKNTTIANPKQKTKFSEKLAGPRQAKPFKVDNFFFYSSNDYLAFRNSIGESEKKKFLAMPGLRKRLKQNINSYTAEIRYLTKQEILDAKKKDLFYKPET</sequence>
<dbReference type="EMBL" id="KT625412">
    <property type="protein sequence ID" value="ALO62833.1"/>
    <property type="molecule type" value="Genomic_DNA"/>
</dbReference>
<proteinExistence type="predicted"/>
<reference evidence="2" key="1">
    <citation type="journal article" date="2015" name="BMC Evol. Biol.">
        <title>Chloroplast phylogenomic analysis of chlorophyte green algae identifies a novel lineage sister to the Sphaeropleales (Chlorophyceae).</title>
        <authorList>
            <person name="Lemieux C."/>
            <person name="Vincent A.T."/>
            <person name="Labarre A."/>
            <person name="Otis C."/>
            <person name="Turmel M."/>
        </authorList>
    </citation>
    <scope>NUCLEOTIDE SEQUENCE</scope>
</reference>
<dbReference type="GO" id="GO:0004519">
    <property type="term" value="F:endonuclease activity"/>
    <property type="evidence" value="ECO:0007669"/>
    <property type="project" value="UniProtKB-KW"/>
</dbReference>
<keyword evidence="2" id="KW-0255">Endonuclease</keyword>
<dbReference type="InterPro" id="IPR000305">
    <property type="entry name" value="GIY-YIG_endonuc"/>
</dbReference>
<accession>A0A0S2LN25</accession>
<protein>
    <submittedName>
        <fullName evidence="2">Putative GIY YIG homing endonuclease</fullName>
    </submittedName>
</protein>
<dbReference type="PROSITE" id="PS50164">
    <property type="entry name" value="GIY_YIG"/>
    <property type="match status" value="1"/>
</dbReference>
<name>A0A0S2LN25_9CHLO</name>